<dbReference type="EMBL" id="NHMM01000004">
    <property type="protein sequence ID" value="OUT21871.1"/>
    <property type="molecule type" value="Genomic_DNA"/>
</dbReference>
<evidence type="ECO:0000313" key="6">
    <source>
        <dbReference type="Proteomes" id="UP000249293"/>
    </source>
</evidence>
<feature type="compositionally biased region" description="Basic and acidic residues" evidence="2">
    <location>
        <begin position="350"/>
        <end position="359"/>
    </location>
</feature>
<keyword evidence="6" id="KW-1185">Reference proteome</keyword>
<accession>A0A1Z8JMR3</accession>
<dbReference type="Proteomes" id="UP000195871">
    <property type="component" value="Unassembled WGS sequence"/>
</dbReference>
<feature type="region of interest" description="Disordered" evidence="2">
    <location>
        <begin position="349"/>
        <end position="384"/>
    </location>
</feature>
<reference evidence="4 5" key="1">
    <citation type="submission" date="2017-05" db="EMBL/GenBank/DDBJ databases">
        <title>The Genome Sequence of Candida krusei Ckrusei653.</title>
        <authorList>
            <person name="Cuomo C."/>
            <person name="Forche A."/>
            <person name="Young S."/>
            <person name="Abouelleil A."/>
            <person name="Cao P."/>
            <person name="Chapman S."/>
            <person name="Cusick C."/>
            <person name="Shea T."/>
            <person name="Nusbaum C."/>
            <person name="Birren B."/>
        </authorList>
    </citation>
    <scope>NUCLEOTIDE SEQUENCE [LARGE SCALE GENOMIC DNA]</scope>
    <source>
        <strain evidence="4 5">Ckrusei653</strain>
    </source>
</reference>
<dbReference type="EMBL" id="CP028777">
    <property type="protein sequence ID" value="AWU78330.1"/>
    <property type="molecule type" value="Genomic_DNA"/>
</dbReference>
<dbReference type="STRING" id="4909.A0A1Z8JMR3"/>
<feature type="region of interest" description="Disordered" evidence="2">
    <location>
        <begin position="430"/>
        <end position="460"/>
    </location>
</feature>
<dbReference type="RefSeq" id="XP_029323806.1">
    <property type="nucleotide sequence ID" value="XM_029467946.1"/>
</dbReference>
<reference evidence="3 6" key="2">
    <citation type="submission" date="2018-06" db="EMBL/GenBank/DDBJ databases">
        <title>Population genomics shows no distinction between pathogenic Candida krusei and environmental Pichia kudriavzevii: One species, four names.</title>
        <authorList>
            <person name="Douglass A.P."/>
            <person name="Offei B."/>
            <person name="Braun-Galleani S."/>
            <person name="Coughlan A.Y."/>
            <person name="Martos A."/>
            <person name="Ortiz-Merino R.A."/>
            <person name="Byrne K.P."/>
            <person name="Wolfe K.H."/>
        </authorList>
    </citation>
    <scope>NUCLEOTIDE SEQUENCE [LARGE SCALE GENOMIC DNA]</scope>
    <source>
        <strain evidence="3 6">CBS573</strain>
    </source>
</reference>
<comment type="similarity">
    <text evidence="1">Belongs to the SIP5 family.</text>
</comment>
<dbReference type="PANTHER" id="PTHR31315">
    <property type="entry name" value="PROTEIN SIP5"/>
    <property type="match status" value="1"/>
</dbReference>
<evidence type="ECO:0000256" key="2">
    <source>
        <dbReference type="SAM" id="MobiDB-lite"/>
    </source>
</evidence>
<proteinExistence type="inferred from homology"/>
<evidence type="ECO:0008006" key="7">
    <source>
        <dbReference type="Google" id="ProtNLM"/>
    </source>
</evidence>
<protein>
    <recommendedName>
        <fullName evidence="7">Protein SIP5</fullName>
    </recommendedName>
</protein>
<evidence type="ECO:0000313" key="3">
    <source>
        <dbReference type="EMBL" id="AWU78330.1"/>
    </source>
</evidence>
<feature type="region of interest" description="Disordered" evidence="2">
    <location>
        <begin position="256"/>
        <end position="276"/>
    </location>
</feature>
<feature type="compositionally biased region" description="Basic residues" evidence="2">
    <location>
        <begin position="443"/>
        <end position="454"/>
    </location>
</feature>
<organism evidence="4 5">
    <name type="scientific">Pichia kudriavzevii</name>
    <name type="common">Yeast</name>
    <name type="synonym">Issatchenkia orientalis</name>
    <dbReference type="NCBI Taxonomy" id="4909"/>
    <lineage>
        <taxon>Eukaryota</taxon>
        <taxon>Fungi</taxon>
        <taxon>Dikarya</taxon>
        <taxon>Ascomycota</taxon>
        <taxon>Saccharomycotina</taxon>
        <taxon>Pichiomycetes</taxon>
        <taxon>Pichiales</taxon>
        <taxon>Pichiaceae</taxon>
        <taxon>Pichia</taxon>
    </lineage>
</organism>
<gene>
    <name evidence="3" type="ORF">C5L36_0E03870</name>
    <name evidence="4" type="ORF">CAS74_002852</name>
</gene>
<dbReference type="KEGG" id="pkz:C5L36_0E03870"/>
<dbReference type="AlphaFoldDB" id="A0A1Z8JMR3"/>
<dbReference type="CDD" id="cd24139">
    <property type="entry name" value="SIP5-like"/>
    <property type="match status" value="1"/>
</dbReference>
<evidence type="ECO:0000313" key="4">
    <source>
        <dbReference type="EMBL" id="OUT21871.1"/>
    </source>
</evidence>
<dbReference type="InterPro" id="IPR039301">
    <property type="entry name" value="Sip5/DA2"/>
</dbReference>
<dbReference type="VEuPathDB" id="FungiDB:C5L36_0E03870"/>
<name>A0A1Z8JMR3_PICKU</name>
<evidence type="ECO:0000313" key="5">
    <source>
        <dbReference type="Proteomes" id="UP000195871"/>
    </source>
</evidence>
<dbReference type="OrthoDB" id="21471at2759"/>
<dbReference type="GeneID" id="40386189"/>
<evidence type="ECO:0000256" key="1">
    <source>
        <dbReference type="ARBA" id="ARBA00010402"/>
    </source>
</evidence>
<sequence length="493" mass="56644">MGNVPAKESVDSSTGSRSMTTADFAKQFLIARLDTNSNEHTLVKHGKEKESKKWAFRAKQMNNLIVKYDENVDGGYLAPFDNYKYNLDYQTELVRELIKNRKLSPFFTPLQDYDENWTDEELLEYLKNNLTIHKRVDLNTLADDIEDPNEHKLHMSSSTKKKIESKLKTLKLKQQAGATQNYEIERHLRDFKEYQVIPEKFPNIFSDDLLLRIYKDCEECPICFLYYPKLLNSTRCCDQPICTECFVQMKRLDPHYPHDEGGTPGPANQEEENDPGKLISEPVKCPFCAVGDFGVLYSPPADFRVGLDSSCKPGEYNFNDPGVIEENEGEDSKDNENVVLTEADLADPFSTKRETLERRNKLKHSRKTSNITQHGSSIERARRGSVPKDGVGVITIDLIRPDWEQKLLSARAKIARRSAAATALHATSLLTEEENANGDTGGRRRHSHRSHARNGHTYEEQQLLEERLIQEAMRLSLLDEEERQMRERMRNSL</sequence>
<dbReference type="GO" id="GO:0005737">
    <property type="term" value="C:cytoplasm"/>
    <property type="evidence" value="ECO:0007669"/>
    <property type="project" value="TreeGrafter"/>
</dbReference>
<dbReference type="PANTHER" id="PTHR31315:SF1">
    <property type="entry name" value="PROTEIN SIP5"/>
    <property type="match status" value="1"/>
</dbReference>
<dbReference type="Proteomes" id="UP000249293">
    <property type="component" value="Chromosome 5"/>
</dbReference>